<reference evidence="2" key="2">
    <citation type="submission" date="2005-04" db="EMBL/GenBank/DDBJ databases">
        <authorList>
            <person name="Buell C.R."/>
            <person name="Wing R.A."/>
            <person name="McCombie W.A."/>
            <person name="Ouyang S."/>
        </authorList>
    </citation>
    <scope>NUCLEOTIDE SEQUENCE</scope>
</reference>
<dbReference type="InterPro" id="IPR012337">
    <property type="entry name" value="RNaseH-like_sf"/>
</dbReference>
<evidence type="ECO:0000313" key="2">
    <source>
        <dbReference type="EMBL" id="ABA97403.1"/>
    </source>
</evidence>
<dbReference type="InterPro" id="IPR050951">
    <property type="entry name" value="Retrovirus_Pol_polyprotein"/>
</dbReference>
<proteinExistence type="predicted"/>
<dbReference type="Pfam" id="PF17919">
    <property type="entry name" value="RT_RNaseH_2"/>
    <property type="match status" value="1"/>
</dbReference>
<dbReference type="SUPFAM" id="SSF53098">
    <property type="entry name" value="Ribonuclease H-like"/>
    <property type="match status" value="1"/>
</dbReference>
<dbReference type="Pfam" id="PF17921">
    <property type="entry name" value="Integrase_H2C2"/>
    <property type="match status" value="1"/>
</dbReference>
<dbReference type="InterPro" id="IPR036397">
    <property type="entry name" value="RNaseH_sf"/>
</dbReference>
<dbReference type="SUPFAM" id="SSF56672">
    <property type="entry name" value="DNA/RNA polymerases"/>
    <property type="match status" value="1"/>
</dbReference>
<reference evidence="2" key="3">
    <citation type="submission" date="2006-01" db="EMBL/GenBank/DDBJ databases">
        <authorList>
            <person name="Buell R."/>
        </authorList>
    </citation>
    <scope>NUCLEOTIDE SEQUENCE</scope>
</reference>
<protein>
    <submittedName>
        <fullName evidence="2">Retrotransposon protein, putative, unclassified</fullName>
    </submittedName>
</protein>
<feature type="domain" description="Integrase catalytic" evidence="1">
    <location>
        <begin position="368"/>
        <end position="530"/>
    </location>
</feature>
<accession>Q2QU61</accession>
<name>Q2QU61_ORYSJ</name>
<dbReference type="InterPro" id="IPR043502">
    <property type="entry name" value="DNA/RNA_pol_sf"/>
</dbReference>
<dbReference type="GO" id="GO:0015074">
    <property type="term" value="P:DNA integration"/>
    <property type="evidence" value="ECO:0007669"/>
    <property type="project" value="InterPro"/>
</dbReference>
<dbReference type="PROSITE" id="PS50994">
    <property type="entry name" value="INTEGRASE"/>
    <property type="match status" value="1"/>
</dbReference>
<dbReference type="PANTHER" id="PTHR37984">
    <property type="entry name" value="PROTEIN CBG26694"/>
    <property type="match status" value="1"/>
</dbReference>
<dbReference type="InterPro" id="IPR041577">
    <property type="entry name" value="RT_RNaseH_2"/>
</dbReference>
<dbReference type="Gene3D" id="3.30.420.10">
    <property type="entry name" value="Ribonuclease H-like superfamily/Ribonuclease H"/>
    <property type="match status" value="1"/>
</dbReference>
<dbReference type="PANTHER" id="PTHR37984:SF15">
    <property type="entry name" value="INTEGRASE CATALYTIC DOMAIN-CONTAINING PROTEIN"/>
    <property type="match status" value="1"/>
</dbReference>
<organism evidence="2">
    <name type="scientific">Oryza sativa subsp. japonica</name>
    <name type="common">Rice</name>
    <dbReference type="NCBI Taxonomy" id="39947"/>
    <lineage>
        <taxon>Eukaryota</taxon>
        <taxon>Viridiplantae</taxon>
        <taxon>Streptophyta</taxon>
        <taxon>Embryophyta</taxon>
        <taxon>Tracheophyta</taxon>
        <taxon>Spermatophyta</taxon>
        <taxon>Magnoliopsida</taxon>
        <taxon>Liliopsida</taxon>
        <taxon>Poales</taxon>
        <taxon>Poaceae</taxon>
        <taxon>BOP clade</taxon>
        <taxon>Oryzoideae</taxon>
        <taxon>Oryzeae</taxon>
        <taxon>Oryzinae</taxon>
        <taxon>Oryza</taxon>
        <taxon>Oryza sativa</taxon>
    </lineage>
</organism>
<dbReference type="InterPro" id="IPR001584">
    <property type="entry name" value="Integrase_cat-core"/>
</dbReference>
<dbReference type="InterPro" id="IPR043128">
    <property type="entry name" value="Rev_trsase/Diguanyl_cyclase"/>
</dbReference>
<dbReference type="Gene3D" id="3.30.70.270">
    <property type="match status" value="1"/>
</dbReference>
<gene>
    <name evidence="2" type="ordered locus">LOC_Os12g17360</name>
</gene>
<dbReference type="InterPro" id="IPR041588">
    <property type="entry name" value="Integrase_H2C2"/>
</dbReference>
<dbReference type="Gene3D" id="1.10.340.70">
    <property type="match status" value="1"/>
</dbReference>
<reference evidence="2" key="1">
    <citation type="journal article" date="2005" name="BMC Biol.">
        <title>The sequence of rice chromosomes 11 and 12, rich in disease resistance genes and recent gene duplications.</title>
        <authorList>
            <consortium name="The rice chromosomes 11 and 12 sequencing consortia"/>
        </authorList>
    </citation>
    <scope>NUCLEOTIDE SEQUENCE [LARGE SCALE GENOMIC DNA]</scope>
</reference>
<evidence type="ECO:0000259" key="1">
    <source>
        <dbReference type="PROSITE" id="PS50994"/>
    </source>
</evidence>
<dbReference type="GO" id="GO:0003676">
    <property type="term" value="F:nucleic acid binding"/>
    <property type="evidence" value="ECO:0007669"/>
    <property type="project" value="InterPro"/>
</dbReference>
<dbReference type="GO" id="GO:0003824">
    <property type="term" value="F:catalytic activity"/>
    <property type="evidence" value="ECO:0007669"/>
    <property type="project" value="UniProtKB-KW"/>
</dbReference>
<dbReference type="EMBL" id="DP000011">
    <property type="protein sequence ID" value="ABA97403.1"/>
    <property type="molecule type" value="Genomic_DNA"/>
</dbReference>
<dbReference type="AlphaFoldDB" id="Q2QU61"/>
<sequence>MIAGGHPDMLRVGWSRYDYGNSVAVLAPRLQMVERSGPRTTTSIGREIRLLLVLGPVGHSDLSYIDINRPRDETTHGSRTSWGLGRVYDYIVSISFTSISHILWYQRSPYYANTEITISNVDKYRKFNKDFGLIGKPLFTALKKTGFTWQDEQQQAFATIKDKLAHAPVLAMPNYTQPFILLADASDQASLKYINEQRLTKGIQHKLLIKLLNYNYKIEYKKGKENKAADALSRIPFVAQWFSTTIIVPTWIIEILASYATDPKCTALESQLRITPQGHPSYTLTGGILRYKNRLYVGAGTDLRAKLQQSFHDSALGGHSGERATYQRAKLLFYWPGMKKDIASYVKLCPVCQKNKSEHNLQPGLLHPLPVPEMAWTHISMDFIEGLPKSDNKDVIWVIVDRFTKYAHFVALSHPFTADQIVTQFVENYYKHHGLPAVIVSDRDIIFTSQTWKDVFEKAGVKLHFSSGYHLQTDGQTERVNQCLENYLCCMTFTKPKKWKSLLAYAEWWYNTSFHTALGMTPYQAIHGVPPPLLAESLLSPSLFTDARNKEEAKSVGSNHKN</sequence>